<keyword evidence="3" id="KW-0812">Transmembrane</keyword>
<dbReference type="PROSITE" id="PS50835">
    <property type="entry name" value="IG_LIKE"/>
    <property type="match status" value="4"/>
</dbReference>
<dbReference type="InterPro" id="IPR013098">
    <property type="entry name" value="Ig_I-set"/>
</dbReference>
<keyword evidence="1" id="KW-0677">Repeat</keyword>
<feature type="domain" description="Fibronectin type-III" evidence="5">
    <location>
        <begin position="628"/>
        <end position="723"/>
    </location>
</feature>
<evidence type="ECO:0000313" key="6">
    <source>
        <dbReference type="EMBL" id="KAF7389096.1"/>
    </source>
</evidence>
<dbReference type="Pfam" id="PF13927">
    <property type="entry name" value="Ig_3"/>
    <property type="match status" value="2"/>
</dbReference>
<dbReference type="Gene3D" id="2.60.40.10">
    <property type="entry name" value="Immunoglobulins"/>
    <property type="match status" value="7"/>
</dbReference>
<organism evidence="6 7">
    <name type="scientific">Vespula vulgaris</name>
    <name type="common">Yellow jacket</name>
    <name type="synonym">Wasp</name>
    <dbReference type="NCBI Taxonomy" id="7454"/>
    <lineage>
        <taxon>Eukaryota</taxon>
        <taxon>Metazoa</taxon>
        <taxon>Ecdysozoa</taxon>
        <taxon>Arthropoda</taxon>
        <taxon>Hexapoda</taxon>
        <taxon>Insecta</taxon>
        <taxon>Pterygota</taxon>
        <taxon>Neoptera</taxon>
        <taxon>Endopterygota</taxon>
        <taxon>Hymenoptera</taxon>
        <taxon>Apocrita</taxon>
        <taxon>Aculeata</taxon>
        <taxon>Vespoidea</taxon>
        <taxon>Vespidae</taxon>
        <taxon>Vespinae</taxon>
        <taxon>Vespula</taxon>
    </lineage>
</organism>
<comment type="caution">
    <text evidence="6">The sequence shown here is derived from an EMBL/GenBank/DDBJ whole genome shotgun (WGS) entry which is preliminary data.</text>
</comment>
<dbReference type="AlphaFoldDB" id="A0A834JKC5"/>
<protein>
    <recommendedName>
        <fullName evidence="8">Protein turtle</fullName>
    </recommendedName>
</protein>
<dbReference type="FunFam" id="2.60.40.10:FF:001149">
    <property type="entry name" value="Turtle, isoform H"/>
    <property type="match status" value="1"/>
</dbReference>
<dbReference type="SUPFAM" id="SSF49265">
    <property type="entry name" value="Fibronectin type III"/>
    <property type="match status" value="1"/>
</dbReference>
<dbReference type="SUPFAM" id="SSF48726">
    <property type="entry name" value="Immunoglobulin"/>
    <property type="match status" value="5"/>
</dbReference>
<feature type="domain" description="Ig-like" evidence="4">
    <location>
        <begin position="87"/>
        <end position="174"/>
    </location>
</feature>
<evidence type="ECO:0000256" key="3">
    <source>
        <dbReference type="SAM" id="Phobius"/>
    </source>
</evidence>
<reference evidence="6" key="1">
    <citation type="journal article" date="2020" name="G3 (Bethesda)">
        <title>High-Quality Assemblies for Three Invasive Social Wasps from the &lt;i&gt;Vespula&lt;/i&gt; Genus.</title>
        <authorList>
            <person name="Harrop T.W.R."/>
            <person name="Guhlin J."/>
            <person name="McLaughlin G.M."/>
            <person name="Permina E."/>
            <person name="Stockwell P."/>
            <person name="Gilligan J."/>
            <person name="Le Lec M.F."/>
            <person name="Gruber M.A.M."/>
            <person name="Quinn O."/>
            <person name="Lovegrove M."/>
            <person name="Duncan E.J."/>
            <person name="Remnant E.J."/>
            <person name="Van Eeckhoven J."/>
            <person name="Graham B."/>
            <person name="Knapp R.A."/>
            <person name="Langford K.W."/>
            <person name="Kronenberg Z."/>
            <person name="Press M.O."/>
            <person name="Eacker S.M."/>
            <person name="Wilson-Rankin E.E."/>
            <person name="Purcell J."/>
            <person name="Lester P.J."/>
            <person name="Dearden P.K."/>
        </authorList>
    </citation>
    <scope>NUCLEOTIDE SEQUENCE</scope>
    <source>
        <strain evidence="6">Marl-1</strain>
    </source>
</reference>
<feature type="domain" description="Fibronectin type-III" evidence="5">
    <location>
        <begin position="463"/>
        <end position="559"/>
    </location>
</feature>
<feature type="domain" description="Ig-like" evidence="4">
    <location>
        <begin position="370"/>
        <end position="458"/>
    </location>
</feature>
<keyword evidence="3" id="KW-0472">Membrane</keyword>
<evidence type="ECO:0000313" key="7">
    <source>
        <dbReference type="Proteomes" id="UP000614350"/>
    </source>
</evidence>
<dbReference type="SMART" id="SM00060">
    <property type="entry name" value="FN3"/>
    <property type="match status" value="2"/>
</dbReference>
<sequence length="800" mass="88708">MNELILRGQEIPIYIWYESYPTHSGEGYEGRVSRVSPNSNYGVASLNLTNIRESDQGWYECKVVFLNRSPNSHKNGTWFHLDVHAPPRFSITPEEMIYVNLGDAIILNCQAEGTPTPEILWYKDANPVEPSQTIGIFNDGTELRIATIKNEDIGDYTCIARNGEGQISHTARVIIAGGAVIMVPPSNQTKLEGEKVQFSCEAKALPGNVTVRWFREGAPVTEVSSLDTRASIRMDGSLVISPVSADDSGQYLCEVTNGIGEPQSASAYLNVEYPAKVTFTPTVQYLPFRLAGVVQCYIKANPQLQYVTWTKDKRLLEPYQTKEIVIMNNGSLLFTRVNENHQGRYTCTPYNAHGTQGSSAPMEVLVRKPPVFTLEPEPIYQKKFGETVEMHCNAQEAEGTQKPTIQWQRKDGAPIQRNRAKINGGNLTIESLRRADFGFYHCIATNEVATISTSTQLIVEGTQPHAPYNVTGNATEFSVTLNWLPGYSGGPDYKQDYTIWYREAGTSEWEMIPVTPSGSTTVTINRLTPATVYEFQVIGKNALGDGTMSKVITVRTLATYSPLPTTMHAHASSALLVSLPRETGLEEINDTPGGSYILDYSTLILPTDSTGNPVFPTIIRPKGPKPGPPKNLTVTEISNGFLITWEAPTERNHLIQHYTIKYKTDGPWKNLNKGQIRPEETSYLVKNLVGGRTYYFQVFANSATNFGASDQVKFPVPARVKHKAITAGVVGGILFFIVAIILSICAVKICNKRKRRKQEKGMVKDVPLVEKSLIYNEHVLYPACISALGRVDLSLTYNQQ</sequence>
<keyword evidence="2" id="KW-0393">Immunoglobulin domain</keyword>
<dbReference type="InterPro" id="IPR013783">
    <property type="entry name" value="Ig-like_fold"/>
</dbReference>
<dbReference type="GO" id="GO:0007156">
    <property type="term" value="P:homophilic cell adhesion via plasma membrane adhesion molecules"/>
    <property type="evidence" value="ECO:0007669"/>
    <property type="project" value="TreeGrafter"/>
</dbReference>
<dbReference type="FunFam" id="2.60.40.10:FF:001453">
    <property type="entry name" value="Turtle, isoform G"/>
    <property type="match status" value="1"/>
</dbReference>
<dbReference type="Pfam" id="PF00041">
    <property type="entry name" value="fn3"/>
    <property type="match status" value="2"/>
</dbReference>
<feature type="transmembrane region" description="Helical" evidence="3">
    <location>
        <begin position="724"/>
        <end position="747"/>
    </location>
</feature>
<dbReference type="CDD" id="cd00063">
    <property type="entry name" value="FN3"/>
    <property type="match status" value="2"/>
</dbReference>
<dbReference type="InterPro" id="IPR036179">
    <property type="entry name" value="Ig-like_dom_sf"/>
</dbReference>
<dbReference type="SMART" id="SM00408">
    <property type="entry name" value="IGc2"/>
    <property type="match status" value="4"/>
</dbReference>
<dbReference type="FunFam" id="2.60.40.10:FF:000733">
    <property type="entry name" value="Turtle, isoform F"/>
    <property type="match status" value="1"/>
</dbReference>
<dbReference type="Pfam" id="PF07679">
    <property type="entry name" value="I-set"/>
    <property type="match status" value="1"/>
</dbReference>
<keyword evidence="3" id="KW-1133">Transmembrane helix</keyword>
<dbReference type="GO" id="GO:0007411">
    <property type="term" value="P:axon guidance"/>
    <property type="evidence" value="ECO:0007669"/>
    <property type="project" value="TreeGrafter"/>
</dbReference>
<dbReference type="PROSITE" id="PS50853">
    <property type="entry name" value="FN3"/>
    <property type="match status" value="2"/>
</dbReference>
<dbReference type="Pfam" id="PF13895">
    <property type="entry name" value="Ig_2"/>
    <property type="match status" value="1"/>
</dbReference>
<dbReference type="GO" id="GO:0030424">
    <property type="term" value="C:axon"/>
    <property type="evidence" value="ECO:0007669"/>
    <property type="project" value="TreeGrafter"/>
</dbReference>
<dbReference type="GO" id="GO:0005886">
    <property type="term" value="C:plasma membrane"/>
    <property type="evidence" value="ECO:0007669"/>
    <property type="project" value="TreeGrafter"/>
</dbReference>
<evidence type="ECO:0008006" key="8">
    <source>
        <dbReference type="Google" id="ProtNLM"/>
    </source>
</evidence>
<dbReference type="Proteomes" id="UP000614350">
    <property type="component" value="Unassembled WGS sequence"/>
</dbReference>
<dbReference type="InterPro" id="IPR003599">
    <property type="entry name" value="Ig_sub"/>
</dbReference>
<dbReference type="InterPro" id="IPR003961">
    <property type="entry name" value="FN3_dom"/>
</dbReference>
<dbReference type="GO" id="GO:0070593">
    <property type="term" value="P:dendrite self-avoidance"/>
    <property type="evidence" value="ECO:0007669"/>
    <property type="project" value="TreeGrafter"/>
</dbReference>
<keyword evidence="7" id="KW-1185">Reference proteome</keyword>
<dbReference type="PANTHER" id="PTHR10075:SF92">
    <property type="entry name" value="PROTEIN TURTLE"/>
    <property type="match status" value="1"/>
</dbReference>
<dbReference type="InterPro" id="IPR036116">
    <property type="entry name" value="FN3_sf"/>
</dbReference>
<gene>
    <name evidence="6" type="ORF">HZH66_010233</name>
</gene>
<accession>A0A834JKC5</accession>
<feature type="domain" description="Ig-like" evidence="4">
    <location>
        <begin position="274"/>
        <end position="363"/>
    </location>
</feature>
<dbReference type="PANTHER" id="PTHR10075">
    <property type="entry name" value="BASIGIN RELATED"/>
    <property type="match status" value="1"/>
</dbReference>
<evidence type="ECO:0000256" key="2">
    <source>
        <dbReference type="ARBA" id="ARBA00023319"/>
    </source>
</evidence>
<name>A0A834JKC5_VESVU</name>
<evidence type="ECO:0000259" key="4">
    <source>
        <dbReference type="PROSITE" id="PS50835"/>
    </source>
</evidence>
<dbReference type="InterPro" id="IPR003598">
    <property type="entry name" value="Ig_sub2"/>
</dbReference>
<feature type="domain" description="Ig-like" evidence="4">
    <location>
        <begin position="178"/>
        <end position="270"/>
    </location>
</feature>
<dbReference type="GO" id="GO:0098632">
    <property type="term" value="F:cell-cell adhesion mediator activity"/>
    <property type="evidence" value="ECO:0007669"/>
    <property type="project" value="TreeGrafter"/>
</dbReference>
<dbReference type="EMBL" id="JACSEA010000011">
    <property type="protein sequence ID" value="KAF7389096.1"/>
    <property type="molecule type" value="Genomic_DNA"/>
</dbReference>
<proteinExistence type="predicted"/>
<dbReference type="SMART" id="SM00409">
    <property type="entry name" value="IG"/>
    <property type="match status" value="5"/>
</dbReference>
<evidence type="ECO:0000259" key="5">
    <source>
        <dbReference type="PROSITE" id="PS50853"/>
    </source>
</evidence>
<evidence type="ECO:0000256" key="1">
    <source>
        <dbReference type="ARBA" id="ARBA00022737"/>
    </source>
</evidence>
<dbReference type="InterPro" id="IPR007110">
    <property type="entry name" value="Ig-like_dom"/>
</dbReference>